<evidence type="ECO:0000313" key="1">
    <source>
        <dbReference type="EMBL" id="KKL98131.1"/>
    </source>
</evidence>
<reference evidence="1" key="1">
    <citation type="journal article" date="2015" name="Nature">
        <title>Complex archaea that bridge the gap between prokaryotes and eukaryotes.</title>
        <authorList>
            <person name="Spang A."/>
            <person name="Saw J.H."/>
            <person name="Jorgensen S.L."/>
            <person name="Zaremba-Niedzwiedzka K."/>
            <person name="Martijn J."/>
            <person name="Lind A.E."/>
            <person name="van Eijk R."/>
            <person name="Schleper C."/>
            <person name="Guy L."/>
            <person name="Ettema T.J."/>
        </authorList>
    </citation>
    <scope>NUCLEOTIDE SEQUENCE</scope>
</reference>
<name>A0A0F9H575_9ZZZZ</name>
<sequence length="283" mass="33262">MLRDPNGHGWFCHKETMTELLHKAVRGHLVQAEPDAVLNIETHLFNVRLSSDTCECVVDMGKHLWLNKQRWSRLIKEYVPREALERFIEQAQYIFAGNARKGATANMMFRDPKRYEKKHRWGGCMMGATFRGEKGNRPTITFNSRTTYMGYIGFLDAAIAHVMAREIATPEDIGFRWHITSQQLHCFKTLPYIYSQPDLMKFLEKLGRNRRLIDKQSPTWRHVGKWYCKVLDHFDEHGVDMLDVEKYGPFKRIKRRWLEHKGHLDKNVPPSCLVDTLTFKKAV</sequence>
<organism evidence="1">
    <name type="scientific">marine sediment metagenome</name>
    <dbReference type="NCBI Taxonomy" id="412755"/>
    <lineage>
        <taxon>unclassified sequences</taxon>
        <taxon>metagenomes</taxon>
        <taxon>ecological metagenomes</taxon>
    </lineage>
</organism>
<protein>
    <submittedName>
        <fullName evidence="1">Uncharacterized protein</fullName>
    </submittedName>
</protein>
<dbReference type="AlphaFoldDB" id="A0A0F9H575"/>
<comment type="caution">
    <text evidence="1">The sequence shown here is derived from an EMBL/GenBank/DDBJ whole genome shotgun (WGS) entry which is preliminary data.</text>
</comment>
<accession>A0A0F9H575</accession>
<gene>
    <name evidence="1" type="ORF">LCGC14_1827480</name>
</gene>
<dbReference type="EMBL" id="LAZR01017992">
    <property type="protein sequence ID" value="KKL98131.1"/>
    <property type="molecule type" value="Genomic_DNA"/>
</dbReference>
<proteinExistence type="predicted"/>